<dbReference type="AlphaFoldDB" id="A0A2J6R6X2"/>
<sequence length="544" mass="59654">MIRFPEIVFAGFLIQASLVISTASFLPPEFVFWFLQSSIVQQDWLYIDAGEIWARWNGALNGSAVWNYQTIAIDLRNDWNTNTIPSSIVVATNKSIAMPPIKLPDLFYDPQQNVIYSLGGSPYGRDGSFFNYSQAVQLWGFEYNDNGAVDWQLEAVGSTVTFPLDEVVVSSLSATSSTNHYSLGGYGNSDSLGLDDFITYDFANDSWTNQSLSNSTSNKYYAQGRGQYISAFGDKGVIMFFGGAWPSASNGILDQNSLANLNTVLIYDVASNTFFNPQQTTGTAPSNRWRFCSVGAGNGTGNSSYEIFLFGGSNGQVNTIGTTTATELATVYILTLPAFSWIKTSVVAPIWRQDHTCSVIGNRQMLSIGGIPDFVGENSTWIDPWASGMQVLDMTEISWSENYNSSAAVYEPPSVVTQYYEKNRRYPVSWVDPRLQAIFNQPNSTTTPGSGSKSNTGAIAGGVVGGVVLVCLISGLVFWCVKRQRRQRRQRYTLTSTAPPRPSSPPAGGRFEMGSAERNIPVELDMRGNPMELAGQGKPRHELE</sequence>
<evidence type="ECO:0000256" key="2">
    <source>
        <dbReference type="SAM" id="Phobius"/>
    </source>
</evidence>
<dbReference type="STRING" id="1149755.A0A2J6R6X2"/>
<feature type="transmembrane region" description="Helical" evidence="2">
    <location>
        <begin position="458"/>
        <end position="481"/>
    </location>
</feature>
<proteinExistence type="predicted"/>
<dbReference type="InterPro" id="IPR015915">
    <property type="entry name" value="Kelch-typ_b-propeller"/>
</dbReference>
<organism evidence="3 4">
    <name type="scientific">Hyaloscypha variabilis (strain UAMH 11265 / GT02V1 / F)</name>
    <name type="common">Meliniomyces variabilis</name>
    <dbReference type="NCBI Taxonomy" id="1149755"/>
    <lineage>
        <taxon>Eukaryota</taxon>
        <taxon>Fungi</taxon>
        <taxon>Dikarya</taxon>
        <taxon>Ascomycota</taxon>
        <taxon>Pezizomycotina</taxon>
        <taxon>Leotiomycetes</taxon>
        <taxon>Helotiales</taxon>
        <taxon>Hyaloscyphaceae</taxon>
        <taxon>Hyaloscypha</taxon>
        <taxon>Hyaloscypha variabilis</taxon>
    </lineage>
</organism>
<keyword evidence="4" id="KW-1185">Reference proteome</keyword>
<evidence type="ECO:0008006" key="5">
    <source>
        <dbReference type="Google" id="ProtNLM"/>
    </source>
</evidence>
<dbReference type="Proteomes" id="UP000235786">
    <property type="component" value="Unassembled WGS sequence"/>
</dbReference>
<feature type="region of interest" description="Disordered" evidence="1">
    <location>
        <begin position="489"/>
        <end position="544"/>
    </location>
</feature>
<evidence type="ECO:0000313" key="4">
    <source>
        <dbReference type="Proteomes" id="UP000235786"/>
    </source>
</evidence>
<gene>
    <name evidence="3" type="ORF">L207DRAFT_570891</name>
</gene>
<keyword evidence="2" id="KW-0472">Membrane</keyword>
<dbReference type="EMBL" id="KZ613954">
    <property type="protein sequence ID" value="PMD34257.1"/>
    <property type="molecule type" value="Genomic_DNA"/>
</dbReference>
<evidence type="ECO:0000256" key="1">
    <source>
        <dbReference type="SAM" id="MobiDB-lite"/>
    </source>
</evidence>
<accession>A0A2J6R6X2</accession>
<reference evidence="3 4" key="1">
    <citation type="submission" date="2016-04" db="EMBL/GenBank/DDBJ databases">
        <title>A degradative enzymes factory behind the ericoid mycorrhizal symbiosis.</title>
        <authorList>
            <consortium name="DOE Joint Genome Institute"/>
            <person name="Martino E."/>
            <person name="Morin E."/>
            <person name="Grelet G."/>
            <person name="Kuo A."/>
            <person name="Kohler A."/>
            <person name="Daghino S."/>
            <person name="Barry K."/>
            <person name="Choi C."/>
            <person name="Cichocki N."/>
            <person name="Clum A."/>
            <person name="Copeland A."/>
            <person name="Hainaut M."/>
            <person name="Haridas S."/>
            <person name="Labutti K."/>
            <person name="Lindquist E."/>
            <person name="Lipzen A."/>
            <person name="Khouja H.-R."/>
            <person name="Murat C."/>
            <person name="Ohm R."/>
            <person name="Olson A."/>
            <person name="Spatafora J."/>
            <person name="Veneault-Fourrey C."/>
            <person name="Henrissat B."/>
            <person name="Grigoriev I."/>
            <person name="Martin F."/>
            <person name="Perotto S."/>
        </authorList>
    </citation>
    <scope>NUCLEOTIDE SEQUENCE [LARGE SCALE GENOMIC DNA]</scope>
    <source>
        <strain evidence="3 4">F</strain>
    </source>
</reference>
<dbReference type="Gene3D" id="1.20.5.510">
    <property type="entry name" value="Single helix bin"/>
    <property type="match status" value="1"/>
</dbReference>
<dbReference type="OrthoDB" id="10251809at2759"/>
<dbReference type="SUPFAM" id="SSF117281">
    <property type="entry name" value="Kelch motif"/>
    <property type="match status" value="1"/>
</dbReference>
<keyword evidence="2" id="KW-1133">Transmembrane helix</keyword>
<name>A0A2J6R6X2_HYAVF</name>
<keyword evidence="2" id="KW-0812">Transmembrane</keyword>
<evidence type="ECO:0000313" key="3">
    <source>
        <dbReference type="EMBL" id="PMD34257.1"/>
    </source>
</evidence>
<protein>
    <recommendedName>
        <fullName evidence="5">Galactose oxidase</fullName>
    </recommendedName>
</protein>